<evidence type="ECO:0008006" key="3">
    <source>
        <dbReference type="Google" id="ProtNLM"/>
    </source>
</evidence>
<gene>
    <name evidence="1" type="ORF">D5F01_LYC10209</name>
</gene>
<dbReference type="AlphaFoldDB" id="A0A6G0IH37"/>
<name>A0A6G0IH37_LARCR</name>
<keyword evidence="2" id="KW-1185">Reference proteome</keyword>
<protein>
    <recommendedName>
        <fullName evidence="3">Ferric-chelate reductase 1</fullName>
    </recommendedName>
</protein>
<comment type="caution">
    <text evidence="1">The sequence shown here is derived from an EMBL/GenBank/DDBJ whole genome shotgun (WGS) entry which is preliminary data.</text>
</comment>
<proteinExistence type="predicted"/>
<dbReference type="Proteomes" id="UP000424527">
    <property type="component" value="Unassembled WGS sequence"/>
</dbReference>
<evidence type="ECO:0000313" key="2">
    <source>
        <dbReference type="Proteomes" id="UP000424527"/>
    </source>
</evidence>
<evidence type="ECO:0000313" key="1">
    <source>
        <dbReference type="EMBL" id="KAE8290623.1"/>
    </source>
</evidence>
<organism evidence="1 2">
    <name type="scientific">Larimichthys crocea</name>
    <name type="common">Large yellow croaker</name>
    <name type="synonym">Pseudosciaena crocea</name>
    <dbReference type="NCBI Taxonomy" id="215358"/>
    <lineage>
        <taxon>Eukaryota</taxon>
        <taxon>Metazoa</taxon>
        <taxon>Chordata</taxon>
        <taxon>Craniata</taxon>
        <taxon>Vertebrata</taxon>
        <taxon>Euteleostomi</taxon>
        <taxon>Actinopterygii</taxon>
        <taxon>Neopterygii</taxon>
        <taxon>Teleostei</taxon>
        <taxon>Neoteleostei</taxon>
        <taxon>Acanthomorphata</taxon>
        <taxon>Eupercaria</taxon>
        <taxon>Sciaenidae</taxon>
        <taxon>Larimichthys</taxon>
    </lineage>
</organism>
<accession>A0A6G0IH37</accession>
<dbReference type="EMBL" id="REGW02000010">
    <property type="protein sequence ID" value="KAE8290623.1"/>
    <property type="molecule type" value="Genomic_DNA"/>
</dbReference>
<sequence>MGARKPECGSGMETDRLVCYTDRLCGVRRSRTSHLAFSNDRKVDITRDGCGSHKICLDDPTDCDPSTNGTCLFVSFIRTVLPTNSTDLTIDLRGNVPSPGYVAMGATLTDGSTSLFVCAHNGSANATFFQTLSRNNGSNLFMPAETRVTGIRVMLKGDVIRCEFDIPGVSLNQNRISISTNPNITAGSGNVTAAGAIGPFIPILNQRVNLTDLTANNAATTTMAPTNNTVAPTNMTTVSAAASNGAHAVPILLSVLALFTMLRA</sequence>
<reference evidence="1 2" key="1">
    <citation type="submission" date="2019-07" db="EMBL/GenBank/DDBJ databases">
        <title>Chromosome genome assembly for large yellow croaker.</title>
        <authorList>
            <person name="Xiao S."/>
        </authorList>
    </citation>
    <scope>NUCLEOTIDE SEQUENCE [LARGE SCALE GENOMIC DNA]</scope>
    <source>
        <strain evidence="1">JMULYC20181020</strain>
        <tissue evidence="1">Muscle</tissue>
    </source>
</reference>